<organism evidence="2 3">
    <name type="scientific">Amycolatopsis minnesotensis</name>
    <dbReference type="NCBI Taxonomy" id="337894"/>
    <lineage>
        <taxon>Bacteria</taxon>
        <taxon>Bacillati</taxon>
        <taxon>Actinomycetota</taxon>
        <taxon>Actinomycetes</taxon>
        <taxon>Pseudonocardiales</taxon>
        <taxon>Pseudonocardiaceae</taxon>
        <taxon>Amycolatopsis</taxon>
    </lineage>
</organism>
<gene>
    <name evidence="2" type="ORF">GCM10009754_25370</name>
</gene>
<proteinExistence type="predicted"/>
<evidence type="ECO:0000256" key="1">
    <source>
        <dbReference type="ARBA" id="ARBA00022679"/>
    </source>
</evidence>
<sequence>MTAPIPTGSLRGVRVLDLSRVLAGPLCTQLLADHGAEVIKVEPPAGDETRTWGPPFVTETMSAYNAGLNRNKTNLCLDLRTREGQQVLDRLLREADVVVENFKAGTLAGWGLPDRTLAERFPRLIHCRVTGFGVDGPMGGMPGYDAVLQAYSGLMSVNGEPSGPPLRVGVPIVDMVTGIYAFSGVLLALHDRHATGRGQLVDCTLLDTAISLLHPHSPTWLTAGTIPRRTGSAHPAIAPYDTFDARDGLIFIGAGNDRQFRQLGEVLELPGIAGDARFATNADRVRNVAALRPLLAARIGALARHELGRALLDRGVPATPVHDVGEALTDPQVRHREMVVELDGYRGTGIPIKLSRTAGTVRSAPREQGADTARVLASLGYTDDQITALIDADIARAATETATARADPAG</sequence>
<dbReference type="Proteomes" id="UP001501116">
    <property type="component" value="Unassembled WGS sequence"/>
</dbReference>
<dbReference type="Pfam" id="PF02515">
    <property type="entry name" value="CoA_transf_3"/>
    <property type="match status" value="1"/>
</dbReference>
<comment type="caution">
    <text evidence="2">The sequence shown here is derived from an EMBL/GenBank/DDBJ whole genome shotgun (WGS) entry which is preliminary data.</text>
</comment>
<evidence type="ECO:0000313" key="3">
    <source>
        <dbReference type="Proteomes" id="UP001501116"/>
    </source>
</evidence>
<dbReference type="InterPro" id="IPR050483">
    <property type="entry name" value="CoA-transferase_III_domain"/>
</dbReference>
<dbReference type="PANTHER" id="PTHR48207">
    <property type="entry name" value="SUCCINATE--HYDROXYMETHYLGLUTARATE COA-TRANSFERASE"/>
    <property type="match status" value="1"/>
</dbReference>
<dbReference type="InterPro" id="IPR044855">
    <property type="entry name" value="CoA-Trfase_III_dom3_sf"/>
</dbReference>
<dbReference type="Gene3D" id="3.40.50.10540">
    <property type="entry name" value="Crotonobetainyl-coa:carnitine coa-transferase, domain 1"/>
    <property type="match status" value="1"/>
</dbReference>
<dbReference type="EMBL" id="BAAANN010000008">
    <property type="protein sequence ID" value="GAA1954721.1"/>
    <property type="molecule type" value="Genomic_DNA"/>
</dbReference>
<name>A0ABP5BYD9_9PSEU</name>
<dbReference type="SUPFAM" id="SSF89796">
    <property type="entry name" value="CoA-transferase family III (CaiB/BaiF)"/>
    <property type="match status" value="1"/>
</dbReference>
<dbReference type="Gene3D" id="3.30.1540.10">
    <property type="entry name" value="formyl-coa transferase, domain 3"/>
    <property type="match status" value="1"/>
</dbReference>
<reference evidence="3" key="1">
    <citation type="journal article" date="2019" name="Int. J. Syst. Evol. Microbiol.">
        <title>The Global Catalogue of Microorganisms (GCM) 10K type strain sequencing project: providing services to taxonomists for standard genome sequencing and annotation.</title>
        <authorList>
            <consortium name="The Broad Institute Genomics Platform"/>
            <consortium name="The Broad Institute Genome Sequencing Center for Infectious Disease"/>
            <person name="Wu L."/>
            <person name="Ma J."/>
        </authorList>
    </citation>
    <scope>NUCLEOTIDE SEQUENCE [LARGE SCALE GENOMIC DNA]</scope>
    <source>
        <strain evidence="3">JCM 14545</strain>
    </source>
</reference>
<dbReference type="PANTHER" id="PTHR48207:SF3">
    <property type="entry name" value="SUCCINATE--HYDROXYMETHYLGLUTARATE COA-TRANSFERASE"/>
    <property type="match status" value="1"/>
</dbReference>
<accession>A0ABP5BYD9</accession>
<evidence type="ECO:0000313" key="2">
    <source>
        <dbReference type="EMBL" id="GAA1954721.1"/>
    </source>
</evidence>
<keyword evidence="3" id="KW-1185">Reference proteome</keyword>
<dbReference type="RefSeq" id="WP_344417086.1">
    <property type="nucleotide sequence ID" value="NZ_BAAANN010000008.1"/>
</dbReference>
<dbReference type="InterPro" id="IPR023606">
    <property type="entry name" value="CoA-Trfase_III_dom_1_sf"/>
</dbReference>
<protein>
    <submittedName>
        <fullName evidence="2">CaiB/BaiF CoA-transferase family protein</fullName>
    </submittedName>
</protein>
<dbReference type="InterPro" id="IPR003673">
    <property type="entry name" value="CoA-Trfase_fam_III"/>
</dbReference>
<keyword evidence="1" id="KW-0808">Transferase</keyword>